<evidence type="ECO:0000259" key="2">
    <source>
        <dbReference type="PROSITE" id="PS50112"/>
    </source>
</evidence>
<dbReference type="InterPro" id="IPR003018">
    <property type="entry name" value="GAF"/>
</dbReference>
<dbReference type="InterPro" id="IPR013656">
    <property type="entry name" value="PAS_4"/>
</dbReference>
<proteinExistence type="predicted"/>
<sequence>MKRWGDLPVDALLPPKTVLDAVEMAVIVCDRFGNVLYTNAFTETLLGFGGPEYIGRSWLSLGVAEEDHEQAKDLARRVLRGAVWEGTFCNVRADGSTIYTRAYAVPLRHPSGGIEGIVIFGREALRSNQRDQDRYGLMERVGERLAASLELPQTLRRVADTLVPQFADHCFIDLFSGDKLVRRVSRHAGTWTPPPGTWADPGEVVEYPPGHFNAKAMARRDAVLVEDVVADYIKAPTPASKRLAEEVGVTSIISAPLLARGELLGVMSLALSGVTVRPDPHYDGFDRDLVGAIASRVALAIDNAMLFEEERETALAFQKYLLPGDRPPALDGLEIAWRYEPARPLESHGQGIQTQVGGDWYDVIPLSAGRVGLVIGDVEGRGARAAAVMGQLRAALRAFAQDDKPPADILTKLDEWVRTMSTPVRSGASEGEETPLVSVTYFVYDAWSRILSFANAGHQPPLLVLDGEVGELEATGRGAMLGVRQPGLGGEIRYEEETRELPPGSTLVLYTDGLIERRPKEDGDHHSREEARELLYEAVRKAARGGVEAIANAAYEAVPGDIDDDVAIVVVRTAPSRLYVEERTFPAEPIMVSEARRLAAETFADWGMLDEQSELACLLVSEVVTNVVLHAANTPAPRREFVLEGALGLDGPGGFEDTWDLPDLRRREPVTKEFTLRLRRGEKAVWVEVLDKDMRLPRIRSAGETDEGGRGLYLVDQLAARWGSRPTSDGKAVWFEIPLKSS</sequence>
<evidence type="ECO:0000256" key="1">
    <source>
        <dbReference type="ARBA" id="ARBA00022801"/>
    </source>
</evidence>
<dbReference type="InterPro" id="IPR000014">
    <property type="entry name" value="PAS"/>
</dbReference>
<feature type="domain" description="PAS" evidence="2">
    <location>
        <begin position="16"/>
        <end position="82"/>
    </location>
</feature>
<dbReference type="Pfam" id="PF08448">
    <property type="entry name" value="PAS_4"/>
    <property type="match status" value="1"/>
</dbReference>
<dbReference type="Gene3D" id="3.30.450.40">
    <property type="match status" value="1"/>
</dbReference>
<dbReference type="InterPro" id="IPR035965">
    <property type="entry name" value="PAS-like_dom_sf"/>
</dbReference>
<dbReference type="SUPFAM" id="SSF55785">
    <property type="entry name" value="PYP-like sensor domain (PAS domain)"/>
    <property type="match status" value="1"/>
</dbReference>
<dbReference type="CDD" id="cd00130">
    <property type="entry name" value="PAS"/>
    <property type="match status" value="1"/>
</dbReference>
<dbReference type="InterPro" id="IPR036457">
    <property type="entry name" value="PPM-type-like_dom_sf"/>
</dbReference>
<dbReference type="Gene3D" id="3.30.565.10">
    <property type="entry name" value="Histidine kinase-like ATPase, C-terminal domain"/>
    <property type="match status" value="1"/>
</dbReference>
<dbReference type="InterPro" id="IPR001932">
    <property type="entry name" value="PPM-type_phosphatase-like_dom"/>
</dbReference>
<dbReference type="Proteomes" id="UP001500212">
    <property type="component" value="Unassembled WGS sequence"/>
</dbReference>
<dbReference type="Gene3D" id="3.30.450.20">
    <property type="entry name" value="PAS domain"/>
    <property type="match status" value="1"/>
</dbReference>
<keyword evidence="4" id="KW-1185">Reference proteome</keyword>
<name>A0ABP8TL20_9ACTN</name>
<dbReference type="SUPFAM" id="SSF81606">
    <property type="entry name" value="PP2C-like"/>
    <property type="match status" value="1"/>
</dbReference>
<dbReference type="Pfam" id="PF13185">
    <property type="entry name" value="GAF_2"/>
    <property type="match status" value="1"/>
</dbReference>
<dbReference type="InterPro" id="IPR029016">
    <property type="entry name" value="GAF-like_dom_sf"/>
</dbReference>
<dbReference type="PANTHER" id="PTHR43156:SF2">
    <property type="entry name" value="STAGE II SPORULATION PROTEIN E"/>
    <property type="match status" value="1"/>
</dbReference>
<dbReference type="RefSeq" id="WP_345355121.1">
    <property type="nucleotide sequence ID" value="NZ_BAABHJ010000008.1"/>
</dbReference>
<gene>
    <name evidence="3" type="ORF">GCM10023195_36660</name>
</gene>
<dbReference type="SUPFAM" id="SSF55781">
    <property type="entry name" value="GAF domain-like"/>
    <property type="match status" value="1"/>
</dbReference>
<dbReference type="CDD" id="cd16936">
    <property type="entry name" value="HATPase_RsbW-like"/>
    <property type="match status" value="1"/>
</dbReference>
<dbReference type="PROSITE" id="PS50112">
    <property type="entry name" value="PAS"/>
    <property type="match status" value="1"/>
</dbReference>
<dbReference type="SMART" id="SM00331">
    <property type="entry name" value="PP2C_SIG"/>
    <property type="match status" value="1"/>
</dbReference>
<dbReference type="Gene3D" id="3.60.40.10">
    <property type="entry name" value="PPM-type phosphatase domain"/>
    <property type="match status" value="1"/>
</dbReference>
<dbReference type="Pfam" id="PF07228">
    <property type="entry name" value="SpoIIE"/>
    <property type="match status" value="1"/>
</dbReference>
<accession>A0ABP8TL20</accession>
<keyword evidence="1" id="KW-0378">Hydrolase</keyword>
<evidence type="ECO:0000313" key="4">
    <source>
        <dbReference type="Proteomes" id="UP001500212"/>
    </source>
</evidence>
<reference evidence="4" key="1">
    <citation type="journal article" date="2019" name="Int. J. Syst. Evol. Microbiol.">
        <title>The Global Catalogue of Microorganisms (GCM) 10K type strain sequencing project: providing services to taxonomists for standard genome sequencing and annotation.</title>
        <authorList>
            <consortium name="The Broad Institute Genomics Platform"/>
            <consortium name="The Broad Institute Genome Sequencing Center for Infectious Disease"/>
            <person name="Wu L."/>
            <person name="Ma J."/>
        </authorList>
    </citation>
    <scope>NUCLEOTIDE SEQUENCE [LARGE SCALE GENOMIC DNA]</scope>
    <source>
        <strain evidence="4">JCM 17938</strain>
    </source>
</reference>
<evidence type="ECO:0000313" key="3">
    <source>
        <dbReference type="EMBL" id="GAA4609162.1"/>
    </source>
</evidence>
<dbReference type="EMBL" id="BAABHJ010000008">
    <property type="protein sequence ID" value="GAA4609162.1"/>
    <property type="molecule type" value="Genomic_DNA"/>
</dbReference>
<dbReference type="NCBIfam" id="TIGR00229">
    <property type="entry name" value="sensory_box"/>
    <property type="match status" value="1"/>
</dbReference>
<dbReference type="InterPro" id="IPR036890">
    <property type="entry name" value="HATPase_C_sf"/>
</dbReference>
<dbReference type="InterPro" id="IPR052016">
    <property type="entry name" value="Bact_Sigma-Reg"/>
</dbReference>
<dbReference type="PANTHER" id="PTHR43156">
    <property type="entry name" value="STAGE II SPORULATION PROTEIN E-RELATED"/>
    <property type="match status" value="1"/>
</dbReference>
<dbReference type="SMART" id="SM00065">
    <property type="entry name" value="GAF"/>
    <property type="match status" value="1"/>
</dbReference>
<protein>
    <submittedName>
        <fullName evidence="3">SpoIIE family protein phosphatase</fullName>
    </submittedName>
</protein>
<organism evidence="3 4">
    <name type="scientific">Actinoallomurus liliacearum</name>
    <dbReference type="NCBI Taxonomy" id="1080073"/>
    <lineage>
        <taxon>Bacteria</taxon>
        <taxon>Bacillati</taxon>
        <taxon>Actinomycetota</taxon>
        <taxon>Actinomycetes</taxon>
        <taxon>Streptosporangiales</taxon>
        <taxon>Thermomonosporaceae</taxon>
        <taxon>Actinoallomurus</taxon>
    </lineage>
</organism>
<comment type="caution">
    <text evidence="3">The sequence shown here is derived from an EMBL/GenBank/DDBJ whole genome shotgun (WGS) entry which is preliminary data.</text>
</comment>